<gene>
    <name evidence="2" type="ORF">XOC_2332</name>
</gene>
<dbReference type="KEGG" id="xor:XOC_2332"/>
<accession>G7TEV1</accession>
<reference evidence="2 3" key="1">
    <citation type="journal article" date="2011" name="J. Bacteriol.">
        <title>Two new complete genome sequences offer insight into host and tissue specificity of plant pathogenic Xanthomonas spp.</title>
        <authorList>
            <person name="Bogdanove A.J."/>
            <person name="Koebnik R."/>
            <person name="Lu H."/>
            <person name="Furutani A."/>
            <person name="Angiuoli S.V."/>
            <person name="Patil P.B."/>
            <person name="Van Sluys M.A."/>
            <person name="Ryan R.P."/>
            <person name="Meyer D.F."/>
            <person name="Han S.W."/>
            <person name="Aparna G."/>
            <person name="Rajaram M."/>
            <person name="Delcher A.L."/>
            <person name="Phillippy A.M."/>
            <person name="Puiu D."/>
            <person name="Schatz M.C."/>
            <person name="Shumway M."/>
            <person name="Sommer D.D."/>
            <person name="Trapnell C."/>
            <person name="Benahmed F."/>
            <person name="Dimitrov G."/>
            <person name="Madupu R."/>
            <person name="Radune D."/>
            <person name="Sullivan S."/>
            <person name="Jha G."/>
            <person name="Ishihara H."/>
            <person name="Lee S.W."/>
            <person name="Pandey A."/>
            <person name="Sharma V."/>
            <person name="Sriariyanun M."/>
            <person name="Szurek B."/>
            <person name="Vera-Cruz C.M."/>
            <person name="Dorman K.S."/>
            <person name="Ronald P.C."/>
            <person name="Verdier V."/>
            <person name="Dow J.M."/>
            <person name="Sonti R.V."/>
            <person name="Tsuge S."/>
            <person name="Brendel V.P."/>
            <person name="Rabinowicz P.D."/>
            <person name="Leach J.E."/>
            <person name="White F.F."/>
            <person name="Salzberg S.L."/>
        </authorList>
    </citation>
    <scope>NUCLEOTIDE SEQUENCE [LARGE SCALE GENOMIC DNA]</scope>
    <source>
        <strain evidence="2 3">BLS256</strain>
    </source>
</reference>
<protein>
    <submittedName>
        <fullName evidence="2">Uncharacterized protein</fullName>
    </submittedName>
</protein>
<sequence>MCPPTNARRRSAPERDRALPARPIAPYDAHVHPASVTPSVPETGRRSTTTAGVGKPPLV</sequence>
<evidence type="ECO:0000313" key="3">
    <source>
        <dbReference type="Proteomes" id="UP000008851"/>
    </source>
</evidence>
<feature type="region of interest" description="Disordered" evidence="1">
    <location>
        <begin position="1"/>
        <end position="59"/>
    </location>
</feature>
<dbReference type="AlphaFoldDB" id="G7TEV1"/>
<dbReference type="EMBL" id="CP003057">
    <property type="protein sequence ID" value="AEQ96466.1"/>
    <property type="molecule type" value="Genomic_DNA"/>
</dbReference>
<proteinExistence type="predicted"/>
<dbReference type="Proteomes" id="UP000008851">
    <property type="component" value="Chromosome"/>
</dbReference>
<evidence type="ECO:0000313" key="2">
    <source>
        <dbReference type="EMBL" id="AEQ96466.1"/>
    </source>
</evidence>
<organism evidence="2 3">
    <name type="scientific">Xanthomonas oryzae pv. oryzicola (strain BLS256)</name>
    <dbReference type="NCBI Taxonomy" id="383407"/>
    <lineage>
        <taxon>Bacteria</taxon>
        <taxon>Pseudomonadati</taxon>
        <taxon>Pseudomonadota</taxon>
        <taxon>Gammaproteobacteria</taxon>
        <taxon>Lysobacterales</taxon>
        <taxon>Lysobacteraceae</taxon>
        <taxon>Xanthomonas</taxon>
    </lineage>
</organism>
<name>G7TEV1_XANOB</name>
<evidence type="ECO:0000256" key="1">
    <source>
        <dbReference type="SAM" id="MobiDB-lite"/>
    </source>
</evidence>
<dbReference type="HOGENOM" id="CLU_2959797_0_0_6"/>
<feature type="compositionally biased region" description="Polar residues" evidence="1">
    <location>
        <begin position="36"/>
        <end position="51"/>
    </location>
</feature>